<dbReference type="CDD" id="cd04301">
    <property type="entry name" value="NAT_SF"/>
    <property type="match status" value="1"/>
</dbReference>
<dbReference type="PANTHER" id="PTHR47443">
    <property type="entry name" value="ACYL-COA N-ACYLTRANSFERASES (NAT) SUPERFAMILY PROTEIN"/>
    <property type="match status" value="1"/>
</dbReference>
<dbReference type="KEGG" id="dfs:HGD76_00650"/>
<feature type="domain" description="N-acetyltransferase" evidence="1">
    <location>
        <begin position="40"/>
        <end position="206"/>
    </location>
</feature>
<evidence type="ECO:0000313" key="3">
    <source>
        <dbReference type="Proteomes" id="UP000502433"/>
    </source>
</evidence>
<dbReference type="Pfam" id="PF00583">
    <property type="entry name" value="Acetyltransf_1"/>
    <property type="match status" value="1"/>
</dbReference>
<accession>A0A6H2C6E6</accession>
<evidence type="ECO:0000313" key="2">
    <source>
        <dbReference type="EMBL" id="QJB46870.1"/>
    </source>
</evidence>
<gene>
    <name evidence="2" type="ORF">HGD76_00650</name>
</gene>
<dbReference type="Proteomes" id="UP000502433">
    <property type="component" value="Chromosome"/>
</dbReference>
<sequence>MFLSPAINQINPQLALKSWFFNPTQPQARSETATLPVGQLQIRVATPDDLMNIAQIVAESFHSQQGLWGWTFALFRMGIYEDLRHRLQSPTSHHICLVAVNAASEDQKIMGTIEMGVRITDAWTSINPGFPYLSNLAVHPSYRRLGVGASLLIRCEQISQEWGFQDLYLHVLENNHQARQLYFKLAYRVYKVESPWNALFLSRSRQILLHKRI</sequence>
<reference evidence="2 3" key="1">
    <citation type="submission" date="2020-04" db="EMBL/GenBank/DDBJ databases">
        <title>Genome-Wide Identification of 5-Methylcytosine Sites in Bacterial Genomes By High-Throughput Sequencing of MspJI Restriction Fragments.</title>
        <authorList>
            <person name="Wu V."/>
        </authorList>
    </citation>
    <scope>NUCLEOTIDE SEQUENCE [LARGE SCALE GENOMIC DNA]</scope>
    <source>
        <strain evidence="2 3">CCAP 1403/13f</strain>
    </source>
</reference>
<evidence type="ECO:0000259" key="1">
    <source>
        <dbReference type="PROSITE" id="PS51186"/>
    </source>
</evidence>
<protein>
    <submittedName>
        <fullName evidence="2">GNAT family N-acetyltransferase</fullName>
    </submittedName>
</protein>
<dbReference type="InterPro" id="IPR016181">
    <property type="entry name" value="Acyl_CoA_acyltransferase"/>
</dbReference>
<dbReference type="GO" id="GO:0016747">
    <property type="term" value="F:acyltransferase activity, transferring groups other than amino-acyl groups"/>
    <property type="evidence" value="ECO:0007669"/>
    <property type="project" value="InterPro"/>
</dbReference>
<dbReference type="PROSITE" id="PS51186">
    <property type="entry name" value="GNAT"/>
    <property type="match status" value="1"/>
</dbReference>
<dbReference type="AlphaFoldDB" id="A0A6H2C6E6"/>
<dbReference type="InterPro" id="IPR000182">
    <property type="entry name" value="GNAT_dom"/>
</dbReference>
<dbReference type="PANTHER" id="PTHR47443:SF3">
    <property type="entry name" value="GCN5-RELATED N-ACETYLTRANSFERASE 4, CHLOROPLASTIC"/>
    <property type="match status" value="1"/>
</dbReference>
<keyword evidence="2" id="KW-0808">Transferase</keyword>
<dbReference type="SUPFAM" id="SSF55729">
    <property type="entry name" value="Acyl-CoA N-acyltransferases (Nat)"/>
    <property type="match status" value="1"/>
</dbReference>
<organism evidence="2 3">
    <name type="scientific">Dolichospermum flos-aquae CCAP 1403/13F</name>
    <dbReference type="NCBI Taxonomy" id="315271"/>
    <lineage>
        <taxon>Bacteria</taxon>
        <taxon>Bacillati</taxon>
        <taxon>Cyanobacteriota</taxon>
        <taxon>Cyanophyceae</taxon>
        <taxon>Nostocales</taxon>
        <taxon>Aphanizomenonaceae</taxon>
        <taxon>Dolichospermum</taxon>
    </lineage>
</organism>
<reference evidence="2 3" key="2">
    <citation type="submission" date="2020-04" db="EMBL/GenBank/DDBJ databases">
        <authorList>
            <person name="Fomenkov A."/>
            <person name="Anton B.P."/>
            <person name="Roberts R.J."/>
        </authorList>
    </citation>
    <scope>NUCLEOTIDE SEQUENCE [LARGE SCALE GENOMIC DNA]</scope>
    <source>
        <strain evidence="2 3">CCAP 1403/13f</strain>
    </source>
</reference>
<name>A0A6H2C6E6_DOLFA</name>
<dbReference type="Gene3D" id="3.40.630.30">
    <property type="match status" value="1"/>
</dbReference>
<dbReference type="EMBL" id="CP051206">
    <property type="protein sequence ID" value="QJB46870.1"/>
    <property type="molecule type" value="Genomic_DNA"/>
</dbReference>
<proteinExistence type="predicted"/>